<evidence type="ECO:0000256" key="5">
    <source>
        <dbReference type="SAM" id="Phobius"/>
    </source>
</evidence>
<feature type="transmembrane region" description="Helical" evidence="5">
    <location>
        <begin position="37"/>
        <end position="57"/>
    </location>
</feature>
<feature type="transmembrane region" description="Helical" evidence="5">
    <location>
        <begin position="150"/>
        <end position="169"/>
    </location>
</feature>
<gene>
    <name evidence="7" type="ORF">LRS13_23040</name>
</gene>
<organism evidence="7 8">
    <name type="scientific">Svornostia abyssi</name>
    <dbReference type="NCBI Taxonomy" id="2898438"/>
    <lineage>
        <taxon>Bacteria</taxon>
        <taxon>Bacillati</taxon>
        <taxon>Actinomycetota</taxon>
        <taxon>Thermoleophilia</taxon>
        <taxon>Solirubrobacterales</taxon>
        <taxon>Baekduiaceae</taxon>
        <taxon>Svornostia</taxon>
    </lineage>
</organism>
<evidence type="ECO:0000313" key="7">
    <source>
        <dbReference type="EMBL" id="UUY03511.1"/>
    </source>
</evidence>
<evidence type="ECO:0000259" key="6">
    <source>
        <dbReference type="Pfam" id="PF04932"/>
    </source>
</evidence>
<feature type="transmembrane region" description="Helical" evidence="5">
    <location>
        <begin position="254"/>
        <end position="276"/>
    </location>
</feature>
<dbReference type="RefSeq" id="WP_353864015.1">
    <property type="nucleotide sequence ID" value="NZ_CP088295.1"/>
</dbReference>
<reference evidence="8" key="1">
    <citation type="submission" date="2021-11" db="EMBL/GenBank/DDBJ databases">
        <title>Cultivation dependent microbiological survey of springs from the worlds oldest radium mine currently devoted to the extraction of radon-saturated water.</title>
        <authorList>
            <person name="Kapinusova G."/>
            <person name="Smrhova T."/>
            <person name="Strejcek M."/>
            <person name="Suman J."/>
            <person name="Jani K."/>
            <person name="Pajer P."/>
            <person name="Uhlik O."/>
        </authorList>
    </citation>
    <scope>NUCLEOTIDE SEQUENCE [LARGE SCALE GENOMIC DNA]</scope>
    <source>
        <strain evidence="8">J379</strain>
    </source>
</reference>
<dbReference type="Pfam" id="PF04932">
    <property type="entry name" value="Wzy_C"/>
    <property type="match status" value="1"/>
</dbReference>
<keyword evidence="8" id="KW-1185">Reference proteome</keyword>
<dbReference type="EMBL" id="CP088295">
    <property type="protein sequence ID" value="UUY03511.1"/>
    <property type="molecule type" value="Genomic_DNA"/>
</dbReference>
<dbReference type="GO" id="GO:0016874">
    <property type="term" value="F:ligase activity"/>
    <property type="evidence" value="ECO:0007669"/>
    <property type="project" value="UniProtKB-KW"/>
</dbReference>
<protein>
    <submittedName>
        <fullName evidence="7">O-antigen ligase family protein</fullName>
    </submittedName>
</protein>
<feature type="transmembrane region" description="Helical" evidence="5">
    <location>
        <begin position="450"/>
        <end position="468"/>
    </location>
</feature>
<evidence type="ECO:0000313" key="8">
    <source>
        <dbReference type="Proteomes" id="UP001058860"/>
    </source>
</evidence>
<proteinExistence type="predicted"/>
<dbReference type="InterPro" id="IPR007016">
    <property type="entry name" value="O-antigen_ligase-rel_domated"/>
</dbReference>
<name>A0ABY5PFP5_9ACTN</name>
<feature type="domain" description="O-antigen ligase-related" evidence="6">
    <location>
        <begin position="259"/>
        <end position="404"/>
    </location>
</feature>
<dbReference type="InterPro" id="IPR051533">
    <property type="entry name" value="WaaL-like"/>
</dbReference>
<dbReference type="Proteomes" id="UP001058860">
    <property type="component" value="Chromosome"/>
</dbReference>
<feature type="transmembrane region" description="Helical" evidence="5">
    <location>
        <begin position="395"/>
        <end position="412"/>
    </location>
</feature>
<feature type="transmembrane region" description="Helical" evidence="5">
    <location>
        <begin position="176"/>
        <end position="194"/>
    </location>
</feature>
<feature type="transmembrane region" description="Helical" evidence="5">
    <location>
        <begin position="424"/>
        <end position="443"/>
    </location>
</feature>
<evidence type="ECO:0000256" key="1">
    <source>
        <dbReference type="ARBA" id="ARBA00004141"/>
    </source>
</evidence>
<dbReference type="PANTHER" id="PTHR37422:SF13">
    <property type="entry name" value="LIPOPOLYSACCHARIDE BIOSYNTHESIS PROTEIN PA4999-RELATED"/>
    <property type="match status" value="1"/>
</dbReference>
<evidence type="ECO:0000256" key="4">
    <source>
        <dbReference type="ARBA" id="ARBA00023136"/>
    </source>
</evidence>
<feature type="transmembrane region" description="Helical" evidence="5">
    <location>
        <begin position="94"/>
        <end position="110"/>
    </location>
</feature>
<keyword evidence="4 5" id="KW-0472">Membrane</keyword>
<feature type="transmembrane region" description="Helical" evidence="5">
    <location>
        <begin position="230"/>
        <end position="247"/>
    </location>
</feature>
<feature type="transmembrane region" description="Helical" evidence="5">
    <location>
        <begin position="296"/>
        <end position="315"/>
    </location>
</feature>
<comment type="subcellular location">
    <subcellularLocation>
        <location evidence="1">Membrane</location>
        <topology evidence="1">Multi-pass membrane protein</topology>
    </subcellularLocation>
</comment>
<evidence type="ECO:0000256" key="2">
    <source>
        <dbReference type="ARBA" id="ARBA00022692"/>
    </source>
</evidence>
<evidence type="ECO:0000256" key="3">
    <source>
        <dbReference type="ARBA" id="ARBA00022989"/>
    </source>
</evidence>
<feature type="transmembrane region" description="Helical" evidence="5">
    <location>
        <begin position="12"/>
        <end position="31"/>
    </location>
</feature>
<keyword evidence="3 5" id="KW-1133">Transmembrane helix</keyword>
<keyword evidence="7" id="KW-0436">Ligase</keyword>
<sequence>MTAAPVPRSRAGVLIAGAVAVIAVPLLAAAATRALPVAPPLFLLACGLAGVLGLAVIATRTAPAWLLSLGLVLSSMAGHWDYVGLPGILAPDRLLLVTGVVATLARVAPVRDRPGPALRPSTWAFGLFLACALGSAIFHATLLIDPVAQLDRMGVTAIACFFVAPVAFARESERRVLAWSLVALGAYLAVTALLELTAGGLVVPGFIADPGITRHFGRARGPFLESEADGYAMFACLIAALIARHGTTSPRLRAFTLAVIALCALGIVLTLTRTAWLGAILGAFAALALTPSLRRYLPAAAAAAVVVVLGAFALIPGLSAAAGERAGNQETLWDRQNLNTAAVNMVLDQPLIGHGWNRFSAVANDYFWQAESFPLSVARAQTGVHNLLLAKASELGLIGAALWLLAIILALREGLTGPAPGDLGQWRAGLLALSVFYGVLVMVTPAAHPFELLVLLLWAGVAAGPAALDAGRSR</sequence>
<accession>A0ABY5PFP5</accession>
<dbReference type="PANTHER" id="PTHR37422">
    <property type="entry name" value="TEICHURONIC ACID BIOSYNTHESIS PROTEIN TUAE"/>
    <property type="match status" value="1"/>
</dbReference>
<feature type="transmembrane region" description="Helical" evidence="5">
    <location>
        <begin position="64"/>
        <end position="82"/>
    </location>
</feature>
<feature type="transmembrane region" description="Helical" evidence="5">
    <location>
        <begin position="122"/>
        <end position="144"/>
    </location>
</feature>
<keyword evidence="2 5" id="KW-0812">Transmembrane</keyword>